<dbReference type="InterPro" id="IPR029039">
    <property type="entry name" value="Flavoprotein-like_sf"/>
</dbReference>
<dbReference type="EMBL" id="VSSQ01038940">
    <property type="protein sequence ID" value="MPM91945.1"/>
    <property type="molecule type" value="Genomic_DNA"/>
</dbReference>
<dbReference type="Gene3D" id="3.40.50.360">
    <property type="match status" value="1"/>
</dbReference>
<dbReference type="AlphaFoldDB" id="A0A645DRQ5"/>
<organism evidence="1">
    <name type="scientific">bioreactor metagenome</name>
    <dbReference type="NCBI Taxonomy" id="1076179"/>
    <lineage>
        <taxon>unclassified sequences</taxon>
        <taxon>metagenomes</taxon>
        <taxon>ecological metagenomes</taxon>
    </lineage>
</organism>
<dbReference type="PANTHER" id="PTHR43717:SF1">
    <property type="entry name" value="ANAEROBIC NITRIC OXIDE REDUCTASE FLAVORUBREDOXIN"/>
    <property type="match status" value="1"/>
</dbReference>
<protein>
    <submittedName>
        <fullName evidence="1">Anaerobic nitric oxide reductase flavorubredoxin</fullName>
    </submittedName>
</protein>
<sequence>MPTEVVSIHAEERSAIMTSVLGAGLLAVGAPTINNNVYPSLADLLTYMRGLRPGIALGAAFGSFGWSGEGAKQVAEYLTQMKIEQPEPVLAFKYVPDEAALAQCREYGARLAAHLKARIS</sequence>
<proteinExistence type="predicted"/>
<gene>
    <name evidence="1" type="primary">norV_35</name>
    <name evidence="1" type="ORF">SDC9_139079</name>
</gene>
<accession>A0A645DRQ5</accession>
<name>A0A645DRQ5_9ZZZZ</name>
<dbReference type="PANTHER" id="PTHR43717">
    <property type="entry name" value="ANAEROBIC NITRIC OXIDE REDUCTASE FLAVORUBREDOXIN"/>
    <property type="match status" value="1"/>
</dbReference>
<dbReference type="SUPFAM" id="SSF52218">
    <property type="entry name" value="Flavoproteins"/>
    <property type="match status" value="1"/>
</dbReference>
<reference evidence="1" key="1">
    <citation type="submission" date="2019-08" db="EMBL/GenBank/DDBJ databases">
        <authorList>
            <person name="Kucharzyk K."/>
            <person name="Murdoch R.W."/>
            <person name="Higgins S."/>
            <person name="Loffler F."/>
        </authorList>
    </citation>
    <scope>NUCLEOTIDE SEQUENCE</scope>
</reference>
<comment type="caution">
    <text evidence="1">The sequence shown here is derived from an EMBL/GenBank/DDBJ whole genome shotgun (WGS) entry which is preliminary data.</text>
</comment>
<evidence type="ECO:0000313" key="1">
    <source>
        <dbReference type="EMBL" id="MPM91945.1"/>
    </source>
</evidence>